<reference evidence="3 4" key="1">
    <citation type="submission" date="2019-08" db="EMBL/GenBank/DDBJ databases">
        <title>Draft genome sequences of two oriental melons (Cucumis melo L. var makuwa).</title>
        <authorList>
            <person name="Kwon S.-Y."/>
        </authorList>
    </citation>
    <scope>NUCLEOTIDE SEQUENCE [LARGE SCALE GENOMIC DNA]</scope>
    <source>
        <strain evidence="4">cv. Chang Bougi</strain>
        <strain evidence="3">cv. SW 3</strain>
        <tissue evidence="1">Leaf</tissue>
    </source>
</reference>
<comment type="caution">
    <text evidence="1">The sequence shown here is derived from an EMBL/GenBank/DDBJ whole genome shotgun (WGS) entry which is preliminary data.</text>
</comment>
<protein>
    <submittedName>
        <fullName evidence="1">Cytochrome P450 CYP82D47-like</fullName>
    </submittedName>
</protein>
<dbReference type="AlphaFoldDB" id="A0A5A7UJV5"/>
<evidence type="ECO:0000313" key="2">
    <source>
        <dbReference type="EMBL" id="TYK11014.1"/>
    </source>
</evidence>
<dbReference type="Proteomes" id="UP000321947">
    <property type="component" value="Unassembled WGS sequence"/>
</dbReference>
<sequence>MDEHIEDDPLCKPDVYPLVVERSAACHIVKDFIDDDDEQLSHKSGSSIMSLFPSGFKESDALFLEFDDTLNNAERSSLVGDTSDEP</sequence>
<dbReference type="EMBL" id="SSTD01010954">
    <property type="protein sequence ID" value="TYK11014.1"/>
    <property type="molecule type" value="Genomic_DNA"/>
</dbReference>
<proteinExistence type="predicted"/>
<evidence type="ECO:0000313" key="1">
    <source>
        <dbReference type="EMBL" id="KAA0054887.1"/>
    </source>
</evidence>
<name>A0A5A7UJV5_CUCMM</name>
<organism evidence="1 3">
    <name type="scientific">Cucumis melo var. makuwa</name>
    <name type="common">Oriental melon</name>
    <dbReference type="NCBI Taxonomy" id="1194695"/>
    <lineage>
        <taxon>Eukaryota</taxon>
        <taxon>Viridiplantae</taxon>
        <taxon>Streptophyta</taxon>
        <taxon>Embryophyta</taxon>
        <taxon>Tracheophyta</taxon>
        <taxon>Spermatophyta</taxon>
        <taxon>Magnoliopsida</taxon>
        <taxon>eudicotyledons</taxon>
        <taxon>Gunneridae</taxon>
        <taxon>Pentapetalae</taxon>
        <taxon>rosids</taxon>
        <taxon>fabids</taxon>
        <taxon>Cucurbitales</taxon>
        <taxon>Cucurbitaceae</taxon>
        <taxon>Benincaseae</taxon>
        <taxon>Cucumis</taxon>
    </lineage>
</organism>
<dbReference type="EMBL" id="SSTE01008633">
    <property type="protein sequence ID" value="KAA0054887.1"/>
    <property type="molecule type" value="Genomic_DNA"/>
</dbReference>
<dbReference type="Proteomes" id="UP000321393">
    <property type="component" value="Unassembled WGS sequence"/>
</dbReference>
<evidence type="ECO:0000313" key="4">
    <source>
        <dbReference type="Proteomes" id="UP000321947"/>
    </source>
</evidence>
<evidence type="ECO:0000313" key="3">
    <source>
        <dbReference type="Proteomes" id="UP000321393"/>
    </source>
</evidence>
<accession>A0A5A7UJV5</accession>
<gene>
    <name evidence="2" type="ORF">E5676_scaffold874G00580</name>
    <name evidence="1" type="ORF">E6C27_scaffold43052G00020</name>
</gene>